<keyword evidence="2" id="KW-1185">Reference proteome</keyword>
<dbReference type="OrthoDB" id="6372740at2759"/>
<organism evidence="1 2">
    <name type="scientific">Chionoecetes opilio</name>
    <name type="common">Atlantic snow crab</name>
    <name type="synonym">Cancer opilio</name>
    <dbReference type="NCBI Taxonomy" id="41210"/>
    <lineage>
        <taxon>Eukaryota</taxon>
        <taxon>Metazoa</taxon>
        <taxon>Ecdysozoa</taxon>
        <taxon>Arthropoda</taxon>
        <taxon>Crustacea</taxon>
        <taxon>Multicrustacea</taxon>
        <taxon>Malacostraca</taxon>
        <taxon>Eumalacostraca</taxon>
        <taxon>Eucarida</taxon>
        <taxon>Decapoda</taxon>
        <taxon>Pleocyemata</taxon>
        <taxon>Brachyura</taxon>
        <taxon>Eubrachyura</taxon>
        <taxon>Majoidea</taxon>
        <taxon>Majidae</taxon>
        <taxon>Chionoecetes</taxon>
    </lineage>
</organism>
<gene>
    <name evidence="1" type="ORF">GWK47_053834</name>
</gene>
<proteinExistence type="predicted"/>
<comment type="caution">
    <text evidence="1">The sequence shown here is derived from an EMBL/GenBank/DDBJ whole genome shotgun (WGS) entry which is preliminary data.</text>
</comment>
<reference evidence="1" key="1">
    <citation type="submission" date="2020-07" db="EMBL/GenBank/DDBJ databases">
        <title>The High-quality genome of the commercially important snow crab, Chionoecetes opilio.</title>
        <authorList>
            <person name="Jeong J.-H."/>
            <person name="Ryu S."/>
        </authorList>
    </citation>
    <scope>NUCLEOTIDE SEQUENCE</scope>
    <source>
        <strain evidence="1">MADBK_172401_WGS</strain>
        <tissue evidence="1">Digestive gland</tissue>
    </source>
</reference>
<protein>
    <submittedName>
        <fullName evidence="1">Uncharacterized protein</fullName>
    </submittedName>
</protein>
<sequence>MATIGEVELRHVRKDELEALKQRLARHLATPWFLNLPSDRWIAIRAGSQSKPVHVCAENVTLQTMQCLLVYWSLKEHTAKDVTDRLSRLPHLDWNQPVYIYSLVTVLLPPLQSLSSWGRRRVTLQTPHIGHL</sequence>
<evidence type="ECO:0000313" key="1">
    <source>
        <dbReference type="EMBL" id="KAG0717739.1"/>
    </source>
</evidence>
<dbReference type="AlphaFoldDB" id="A0A8J5CPC8"/>
<accession>A0A8J5CPC8</accession>
<name>A0A8J5CPC8_CHIOP</name>
<evidence type="ECO:0000313" key="2">
    <source>
        <dbReference type="Proteomes" id="UP000770661"/>
    </source>
</evidence>
<dbReference type="EMBL" id="JACEEZ010017168">
    <property type="protein sequence ID" value="KAG0717739.1"/>
    <property type="molecule type" value="Genomic_DNA"/>
</dbReference>
<dbReference type="Proteomes" id="UP000770661">
    <property type="component" value="Unassembled WGS sequence"/>
</dbReference>